<feature type="domain" description="DUF4438" evidence="1">
    <location>
        <begin position="38"/>
        <end position="173"/>
    </location>
</feature>
<dbReference type="InterPro" id="IPR044909">
    <property type="entry name" value="TM_1086_sf"/>
</dbReference>
<dbReference type="OrthoDB" id="596789at2"/>
<gene>
    <name evidence="3" type="ORF">FGF66_01635</name>
</gene>
<accession>A0A5C4S9T7</accession>
<evidence type="ECO:0000313" key="3">
    <source>
        <dbReference type="EMBL" id="TNJ40022.1"/>
    </source>
</evidence>
<reference evidence="3 4" key="1">
    <citation type="submission" date="2019-05" db="EMBL/GenBank/DDBJ databases">
        <title>Draft Whole-Genome sequence of the green sulfur bacterium Chlorobaculum thiosulfatiphilum DSM 249.</title>
        <authorList>
            <person name="Meyer T.E."/>
            <person name="Kyndt J.A."/>
        </authorList>
    </citation>
    <scope>NUCLEOTIDE SEQUENCE [LARGE SCALE GENOMIC DNA]</scope>
    <source>
        <strain evidence="3 4">DSM 249</strain>
    </source>
</reference>
<comment type="caution">
    <text evidence="3">The sequence shown here is derived from an EMBL/GenBank/DDBJ whole genome shotgun (WGS) entry which is preliminary data.</text>
</comment>
<dbReference type="EMBL" id="VDCH01000002">
    <property type="protein sequence ID" value="TNJ40022.1"/>
    <property type="molecule type" value="Genomic_DNA"/>
</dbReference>
<dbReference type="Gene3D" id="4.10.1180.10">
    <property type="entry name" value="tm1086 domain"/>
    <property type="match status" value="1"/>
</dbReference>
<proteinExistence type="predicted"/>
<protein>
    <submittedName>
        <fullName evidence="3">DUF4438 domain-containing protein</fullName>
    </submittedName>
</protein>
<dbReference type="Pfam" id="PF14505">
    <property type="entry name" value="DUF4438"/>
    <property type="match status" value="1"/>
</dbReference>
<dbReference type="AlphaFoldDB" id="A0A5C4S9T7"/>
<name>A0A5C4S9T7_CHLTI</name>
<feature type="domain" description="DUF4438" evidence="2">
    <location>
        <begin position="176"/>
        <end position="299"/>
    </location>
</feature>
<dbReference type="Gene3D" id="2.40.10.170">
    <property type="match status" value="1"/>
</dbReference>
<evidence type="ECO:0000259" key="2">
    <source>
        <dbReference type="Pfam" id="PF20999"/>
    </source>
</evidence>
<dbReference type="Pfam" id="PF20999">
    <property type="entry name" value="DUF4438_C"/>
    <property type="match status" value="1"/>
</dbReference>
<dbReference type="Gene3D" id="2.102.30.10">
    <property type="entry name" value="tm1086 (SG structure) domain"/>
    <property type="match status" value="1"/>
</dbReference>
<organism evidence="3 4">
    <name type="scientific">Chlorobaculum thiosulfatiphilum</name>
    <name type="common">Chlorobium limicola f.sp. thiosulfatophilum</name>
    <dbReference type="NCBI Taxonomy" id="115852"/>
    <lineage>
        <taxon>Bacteria</taxon>
        <taxon>Pseudomonadati</taxon>
        <taxon>Chlorobiota</taxon>
        <taxon>Chlorobiia</taxon>
        <taxon>Chlorobiales</taxon>
        <taxon>Chlorobiaceae</taxon>
        <taxon>Chlorobaculum</taxon>
    </lineage>
</organism>
<dbReference type="InterPro" id="IPR029433">
    <property type="entry name" value="DUF4438_N"/>
</dbReference>
<dbReference type="Proteomes" id="UP000308271">
    <property type="component" value="Unassembled WGS sequence"/>
</dbReference>
<evidence type="ECO:0000313" key="4">
    <source>
        <dbReference type="Proteomes" id="UP000308271"/>
    </source>
</evidence>
<sequence length="305" mass="32798">MFFHHQTLDYAMLATNENRLVEILLQCQPGQPRTRGTWEVDHQGTPFILPSIGGITLNLQVGDPAFGWEGDHIEPGVSCTADTHKPYEHPNVTVQMLSCVGNTATIVSGEAKGESGVVLGHHGGSEHIIVDFPRETKEKMAYGDTIMVRSKGQGLKLTDFPEIALFNLDPSLLAKMKIVVSDDGVLEVPVTTVVPAYCMGSGIGSAHVAKGDYDIVTSDPDAVREFGLDRIRFGDFVALLDQDNRYGRAYRKGAVTVGVVVHSDCREAGHGPGVTTIMTSATPAIRPVIDPKANIADLLGIGTRL</sequence>
<keyword evidence="4" id="KW-1185">Reference proteome</keyword>
<dbReference type="InterPro" id="IPR048399">
    <property type="entry name" value="DUF4438_C"/>
</dbReference>
<evidence type="ECO:0000259" key="1">
    <source>
        <dbReference type="Pfam" id="PF14505"/>
    </source>
</evidence>
<dbReference type="InterPro" id="IPR044910">
    <property type="entry name" value="TM_1086_SG_dom"/>
</dbReference>